<gene>
    <name evidence="3" type="ORF">HYZ11_17310</name>
</gene>
<dbReference type="SUPFAM" id="SSF54593">
    <property type="entry name" value="Glyoxalase/Bleomycin resistance protein/Dihydroxybiphenyl dioxygenase"/>
    <property type="match status" value="1"/>
</dbReference>
<organism evidence="3 4">
    <name type="scientific">Tectimicrobiota bacterium</name>
    <dbReference type="NCBI Taxonomy" id="2528274"/>
    <lineage>
        <taxon>Bacteria</taxon>
        <taxon>Pseudomonadati</taxon>
        <taxon>Nitrospinota/Tectimicrobiota group</taxon>
        <taxon>Candidatus Tectimicrobiota</taxon>
    </lineage>
</organism>
<reference evidence="3" key="1">
    <citation type="submission" date="2020-07" db="EMBL/GenBank/DDBJ databases">
        <title>Huge and variable diversity of episymbiotic CPR bacteria and DPANN archaea in groundwater ecosystems.</title>
        <authorList>
            <person name="He C.Y."/>
            <person name="Keren R."/>
            <person name="Whittaker M."/>
            <person name="Farag I.F."/>
            <person name="Doudna J."/>
            <person name="Cate J.H.D."/>
            <person name="Banfield J.F."/>
        </authorList>
    </citation>
    <scope>NUCLEOTIDE SEQUENCE</scope>
    <source>
        <strain evidence="3">NC_groundwater_763_Ag_S-0.2um_68_21</strain>
    </source>
</reference>
<proteinExistence type="predicted"/>
<keyword evidence="1" id="KW-0479">Metal-binding</keyword>
<evidence type="ECO:0000256" key="1">
    <source>
        <dbReference type="ARBA" id="ARBA00022723"/>
    </source>
</evidence>
<evidence type="ECO:0000259" key="2">
    <source>
        <dbReference type="PROSITE" id="PS51819"/>
    </source>
</evidence>
<dbReference type="InterPro" id="IPR004360">
    <property type="entry name" value="Glyas_Fos-R_dOase_dom"/>
</dbReference>
<dbReference type="AlphaFoldDB" id="A0A932MRU2"/>
<dbReference type="InterPro" id="IPR029068">
    <property type="entry name" value="Glyas_Bleomycin-R_OHBP_Dase"/>
</dbReference>
<evidence type="ECO:0000313" key="3">
    <source>
        <dbReference type="EMBL" id="MBI3129371.1"/>
    </source>
</evidence>
<dbReference type="PROSITE" id="PS51819">
    <property type="entry name" value="VOC"/>
    <property type="match status" value="1"/>
</dbReference>
<dbReference type="Gene3D" id="3.10.180.10">
    <property type="entry name" value="2,3-Dihydroxybiphenyl 1,2-Dioxygenase, domain 1"/>
    <property type="match status" value="1"/>
</dbReference>
<dbReference type="Pfam" id="PF00903">
    <property type="entry name" value="Glyoxalase"/>
    <property type="match status" value="1"/>
</dbReference>
<dbReference type="GO" id="GO:0046872">
    <property type="term" value="F:metal ion binding"/>
    <property type="evidence" value="ECO:0007669"/>
    <property type="project" value="UniProtKB-KW"/>
</dbReference>
<dbReference type="PANTHER" id="PTHR43048:SF3">
    <property type="entry name" value="METHYLMALONYL-COA EPIMERASE, MITOCHONDRIAL"/>
    <property type="match status" value="1"/>
</dbReference>
<name>A0A932MRU2_UNCTE</name>
<accession>A0A932MRU2</accession>
<protein>
    <submittedName>
        <fullName evidence="3">VOC family protein</fullName>
    </submittedName>
</protein>
<dbReference type="PANTHER" id="PTHR43048">
    <property type="entry name" value="METHYLMALONYL-COA EPIMERASE"/>
    <property type="match status" value="1"/>
</dbReference>
<feature type="domain" description="VOC" evidence="2">
    <location>
        <begin position="9"/>
        <end position="143"/>
    </location>
</feature>
<comment type="caution">
    <text evidence="3">The sequence shown here is derived from an EMBL/GenBank/DDBJ whole genome shotgun (WGS) entry which is preliminary data.</text>
</comment>
<dbReference type="EMBL" id="JACPUR010000040">
    <property type="protein sequence ID" value="MBI3129371.1"/>
    <property type="molecule type" value="Genomic_DNA"/>
</dbReference>
<evidence type="ECO:0000313" key="4">
    <source>
        <dbReference type="Proteomes" id="UP000782312"/>
    </source>
</evidence>
<dbReference type="Proteomes" id="UP000782312">
    <property type="component" value="Unassembled WGS sequence"/>
</dbReference>
<dbReference type="InterPro" id="IPR051785">
    <property type="entry name" value="MMCE/EMCE_epimerase"/>
</dbReference>
<sequence>MPLIKMTKGSIDIGIVVKDLDRAAKFYGEVLGFPQVRELEVSKEKAAQAGCASGRFRFKAFQAGEVQLKLAQADANPAPGGGKVDGATGYRYITFMVESVGETLKSLQAAGVKPAGEITEVVPGRFILFFQDPDGNMLECVGPK</sequence>
<dbReference type="InterPro" id="IPR037523">
    <property type="entry name" value="VOC_core"/>
</dbReference>
<dbReference type="GO" id="GO:0046491">
    <property type="term" value="P:L-methylmalonyl-CoA metabolic process"/>
    <property type="evidence" value="ECO:0007669"/>
    <property type="project" value="TreeGrafter"/>
</dbReference>
<dbReference type="GO" id="GO:0004493">
    <property type="term" value="F:methylmalonyl-CoA epimerase activity"/>
    <property type="evidence" value="ECO:0007669"/>
    <property type="project" value="TreeGrafter"/>
</dbReference>